<evidence type="ECO:0000256" key="2">
    <source>
        <dbReference type="ARBA" id="ARBA00022691"/>
    </source>
</evidence>
<dbReference type="Gene3D" id="3.30.360.110">
    <property type="entry name" value="S-adenosylmethionine decarboxylase domain"/>
    <property type="match status" value="1"/>
</dbReference>
<keyword evidence="10" id="KW-0670">Pyruvate</keyword>
<dbReference type="SUPFAM" id="SSF56276">
    <property type="entry name" value="S-adenosylmethionine decarboxylase"/>
    <property type="match status" value="1"/>
</dbReference>
<evidence type="ECO:0000256" key="3">
    <source>
        <dbReference type="ARBA" id="ARBA00022793"/>
    </source>
</evidence>
<dbReference type="InterPro" id="IPR016067">
    <property type="entry name" value="S-AdoMet_deCO2ase_core"/>
</dbReference>
<dbReference type="Gene3D" id="3.30.160.750">
    <property type="match status" value="1"/>
</dbReference>
<protein>
    <submittedName>
        <fullName evidence="11">S-adenosylmethionine decarboxylase proenzyme</fullName>
    </submittedName>
</protein>
<dbReference type="HAMAP" id="MF_00464">
    <property type="entry name" value="AdoMetDC_1"/>
    <property type="match status" value="1"/>
</dbReference>
<keyword evidence="6" id="KW-0620">Polyamine biosynthesis</keyword>
<dbReference type="InterPro" id="IPR017716">
    <property type="entry name" value="S-AdoMet_deCOase_pro-enz"/>
</dbReference>
<accession>A0AA35RIQ8</accession>
<evidence type="ECO:0000313" key="11">
    <source>
        <dbReference type="EMBL" id="CAI8011341.1"/>
    </source>
</evidence>
<comment type="cofactor">
    <cofactor evidence="1">
        <name>pyruvate</name>
        <dbReference type="ChEBI" id="CHEBI:15361"/>
    </cofactor>
</comment>
<gene>
    <name evidence="11" type="ORF">GBAR_LOCUS7336</name>
</gene>
<evidence type="ECO:0000256" key="4">
    <source>
        <dbReference type="ARBA" id="ARBA00022813"/>
    </source>
</evidence>
<name>A0AA35RIQ8_GEOBA</name>
<dbReference type="NCBIfam" id="TIGR03330">
    <property type="entry name" value="SAM_DCase_Bsu"/>
    <property type="match status" value="1"/>
</dbReference>
<dbReference type="GO" id="GO:0008295">
    <property type="term" value="P:spermidine biosynthetic process"/>
    <property type="evidence" value="ECO:0007669"/>
    <property type="project" value="UniProtKB-KW"/>
</dbReference>
<keyword evidence="3" id="KW-0210">Decarboxylase</keyword>
<organism evidence="11 12">
    <name type="scientific">Geodia barretti</name>
    <name type="common">Barrett's horny sponge</name>
    <dbReference type="NCBI Taxonomy" id="519541"/>
    <lineage>
        <taxon>Eukaryota</taxon>
        <taxon>Metazoa</taxon>
        <taxon>Porifera</taxon>
        <taxon>Demospongiae</taxon>
        <taxon>Heteroscleromorpha</taxon>
        <taxon>Tetractinellida</taxon>
        <taxon>Astrophorina</taxon>
        <taxon>Geodiidae</taxon>
        <taxon>Geodia</taxon>
    </lineage>
</organism>
<keyword evidence="9" id="KW-0704">Schiff base</keyword>
<dbReference type="InterPro" id="IPR042286">
    <property type="entry name" value="AdoMetDC_C"/>
</dbReference>
<keyword evidence="5" id="KW-0745">Spermidine biosynthesis</keyword>
<keyword evidence="7" id="KW-0865">Zymogen</keyword>
<evidence type="ECO:0000256" key="9">
    <source>
        <dbReference type="ARBA" id="ARBA00023270"/>
    </source>
</evidence>
<dbReference type="GO" id="GO:0005829">
    <property type="term" value="C:cytosol"/>
    <property type="evidence" value="ECO:0007669"/>
    <property type="project" value="TreeGrafter"/>
</dbReference>
<dbReference type="PANTHER" id="PTHR33866:SF2">
    <property type="entry name" value="S-ADENOSYLMETHIONINE DECARBOXYLASE PROENZYME"/>
    <property type="match status" value="1"/>
</dbReference>
<keyword evidence="4" id="KW-0068">Autocatalytic cleavage</keyword>
<dbReference type="PANTHER" id="PTHR33866">
    <property type="entry name" value="S-ADENOSYLMETHIONINE DECARBOXYLASE PROENZYME"/>
    <property type="match status" value="1"/>
</dbReference>
<dbReference type="AlphaFoldDB" id="A0AA35RIQ8"/>
<keyword evidence="12" id="KW-1185">Reference proteome</keyword>
<sequence length="129" mass="14122">MNVLGTHVLLDLRECDPQLLNDLDHIRNELLKAAAAVDAHVVGESFHQFTPQGVTGILSIAESHISIHTWPEHRYAAADIFTCGDQTMPGRAANLIIEALGCRAPQITEIRRGLNESIVADLQSVHLVK</sequence>
<proteinExistence type="inferred from homology"/>
<evidence type="ECO:0000256" key="1">
    <source>
        <dbReference type="ARBA" id="ARBA00001928"/>
    </source>
</evidence>
<evidence type="ECO:0000256" key="6">
    <source>
        <dbReference type="ARBA" id="ARBA00023115"/>
    </source>
</evidence>
<keyword evidence="8" id="KW-0456">Lyase</keyword>
<dbReference type="InterPro" id="IPR042284">
    <property type="entry name" value="AdoMetDC_N"/>
</dbReference>
<evidence type="ECO:0000256" key="8">
    <source>
        <dbReference type="ARBA" id="ARBA00023239"/>
    </source>
</evidence>
<keyword evidence="2" id="KW-0949">S-adenosyl-L-methionine</keyword>
<evidence type="ECO:0000256" key="5">
    <source>
        <dbReference type="ARBA" id="ARBA00023066"/>
    </source>
</evidence>
<evidence type="ECO:0000256" key="10">
    <source>
        <dbReference type="ARBA" id="ARBA00023317"/>
    </source>
</evidence>
<dbReference type="Proteomes" id="UP001174909">
    <property type="component" value="Unassembled WGS sequence"/>
</dbReference>
<evidence type="ECO:0000256" key="7">
    <source>
        <dbReference type="ARBA" id="ARBA00023145"/>
    </source>
</evidence>
<dbReference type="EMBL" id="CASHTH010001096">
    <property type="protein sequence ID" value="CAI8011341.1"/>
    <property type="molecule type" value="Genomic_DNA"/>
</dbReference>
<dbReference type="InterPro" id="IPR003826">
    <property type="entry name" value="AdoMetDC_fam_prok"/>
</dbReference>
<reference evidence="11" key="1">
    <citation type="submission" date="2023-03" db="EMBL/GenBank/DDBJ databases">
        <authorList>
            <person name="Steffen K."/>
            <person name="Cardenas P."/>
        </authorList>
    </citation>
    <scope>NUCLEOTIDE SEQUENCE</scope>
</reference>
<dbReference type="GO" id="GO:0004014">
    <property type="term" value="F:adenosylmethionine decarboxylase activity"/>
    <property type="evidence" value="ECO:0007669"/>
    <property type="project" value="InterPro"/>
</dbReference>
<evidence type="ECO:0000313" key="12">
    <source>
        <dbReference type="Proteomes" id="UP001174909"/>
    </source>
</evidence>
<comment type="caution">
    <text evidence="11">The sequence shown here is derived from an EMBL/GenBank/DDBJ whole genome shotgun (WGS) entry which is preliminary data.</text>
</comment>
<dbReference type="Pfam" id="PF02675">
    <property type="entry name" value="AdoMet_dc"/>
    <property type="match status" value="1"/>
</dbReference>